<sequence length="228" mass="23362">MSTLQATNLKHNASASNNITLDSAGNVGVGVAAPSARLHISGASGSPQARLGTPAGYYEINAFDGNPVYMVVNGTNHTSGVIGTQSNTPFAFFTNNTERGRFTAGGDFQFNSGYGSVAVAFGCRAWVNFNGTGTVAIRASGNVSSITDNGVGDYTINFSTAMPDVNYAAVYGGRSAGIVNASYGGGVWGAEGGTYSTTALRVVYLAFGTVNYVGQVTDLPTACVAIFR</sequence>
<proteinExistence type="predicted"/>
<name>A0A6J5M1Q4_9CAUD</name>
<protein>
    <submittedName>
        <fullName evidence="1">Uncharacterized protein</fullName>
    </submittedName>
</protein>
<gene>
    <name evidence="1" type="ORF">UFOVP345_47</name>
</gene>
<dbReference type="EMBL" id="LR796353">
    <property type="protein sequence ID" value="CAB4139433.1"/>
    <property type="molecule type" value="Genomic_DNA"/>
</dbReference>
<reference evidence="1" key="1">
    <citation type="submission" date="2020-04" db="EMBL/GenBank/DDBJ databases">
        <authorList>
            <person name="Chiriac C."/>
            <person name="Salcher M."/>
            <person name="Ghai R."/>
            <person name="Kavagutti S V."/>
        </authorList>
    </citation>
    <scope>NUCLEOTIDE SEQUENCE</scope>
</reference>
<organism evidence="1">
    <name type="scientific">uncultured Caudovirales phage</name>
    <dbReference type="NCBI Taxonomy" id="2100421"/>
    <lineage>
        <taxon>Viruses</taxon>
        <taxon>Duplodnaviria</taxon>
        <taxon>Heunggongvirae</taxon>
        <taxon>Uroviricota</taxon>
        <taxon>Caudoviricetes</taxon>
        <taxon>Peduoviridae</taxon>
        <taxon>Maltschvirus</taxon>
        <taxon>Maltschvirus maltsch</taxon>
    </lineage>
</organism>
<accession>A0A6J5M1Q4</accession>
<evidence type="ECO:0000313" key="1">
    <source>
        <dbReference type="EMBL" id="CAB4139433.1"/>
    </source>
</evidence>